<evidence type="ECO:0000313" key="1">
    <source>
        <dbReference type="EMBL" id="MCH97222.1"/>
    </source>
</evidence>
<sequence>MVSFVHLPLVLRDLPGLNEGLRQALNTANPRTSLQLGTAERSMFFVETPHKLMSAFVLGGALVHEKDED</sequence>
<proteinExistence type="predicted"/>
<protein>
    <submittedName>
        <fullName evidence="1">Uncharacterized protein</fullName>
    </submittedName>
</protein>
<organism evidence="1 2">
    <name type="scientific">Trifolium medium</name>
    <dbReference type="NCBI Taxonomy" id="97028"/>
    <lineage>
        <taxon>Eukaryota</taxon>
        <taxon>Viridiplantae</taxon>
        <taxon>Streptophyta</taxon>
        <taxon>Embryophyta</taxon>
        <taxon>Tracheophyta</taxon>
        <taxon>Spermatophyta</taxon>
        <taxon>Magnoliopsida</taxon>
        <taxon>eudicotyledons</taxon>
        <taxon>Gunneridae</taxon>
        <taxon>Pentapetalae</taxon>
        <taxon>rosids</taxon>
        <taxon>fabids</taxon>
        <taxon>Fabales</taxon>
        <taxon>Fabaceae</taxon>
        <taxon>Papilionoideae</taxon>
        <taxon>50 kb inversion clade</taxon>
        <taxon>NPAAA clade</taxon>
        <taxon>Hologalegina</taxon>
        <taxon>IRL clade</taxon>
        <taxon>Trifolieae</taxon>
        <taxon>Trifolium</taxon>
    </lineage>
</organism>
<evidence type="ECO:0000313" key="2">
    <source>
        <dbReference type="Proteomes" id="UP000265520"/>
    </source>
</evidence>
<reference evidence="1 2" key="1">
    <citation type="journal article" date="2018" name="Front. Plant Sci.">
        <title>Red Clover (Trifolium pratense) and Zigzag Clover (T. medium) - A Picture of Genomic Similarities and Differences.</title>
        <authorList>
            <person name="Dluhosova J."/>
            <person name="Istvanek J."/>
            <person name="Nedelnik J."/>
            <person name="Repkova J."/>
        </authorList>
    </citation>
    <scope>NUCLEOTIDE SEQUENCE [LARGE SCALE GENOMIC DNA]</scope>
    <source>
        <strain evidence="2">cv. 10/8</strain>
        <tissue evidence="1">Leaf</tissue>
    </source>
</reference>
<accession>A0A392NC18</accession>
<comment type="caution">
    <text evidence="1">The sequence shown here is derived from an EMBL/GenBank/DDBJ whole genome shotgun (WGS) entry which is preliminary data.</text>
</comment>
<dbReference type="AlphaFoldDB" id="A0A392NC18"/>
<dbReference type="EMBL" id="LXQA010034392">
    <property type="protein sequence ID" value="MCH97222.1"/>
    <property type="molecule type" value="Genomic_DNA"/>
</dbReference>
<feature type="non-terminal residue" evidence="1">
    <location>
        <position position="69"/>
    </location>
</feature>
<name>A0A392NC18_9FABA</name>
<dbReference type="Proteomes" id="UP000265520">
    <property type="component" value="Unassembled WGS sequence"/>
</dbReference>
<keyword evidence="2" id="KW-1185">Reference proteome</keyword>